<dbReference type="EMBL" id="CP015405">
    <property type="protein sequence ID" value="ANU75986.1"/>
    <property type="molecule type" value="Genomic_DNA"/>
</dbReference>
<organism evidence="1 2">
    <name type="scientific">Blautia pseudococcoides</name>
    <dbReference type="NCBI Taxonomy" id="1796616"/>
    <lineage>
        <taxon>Bacteria</taxon>
        <taxon>Bacillati</taxon>
        <taxon>Bacillota</taxon>
        <taxon>Clostridia</taxon>
        <taxon>Lachnospirales</taxon>
        <taxon>Lachnospiraceae</taxon>
        <taxon>Blautia</taxon>
    </lineage>
</organism>
<gene>
    <name evidence="1" type="ORF">A4V09_09565</name>
</gene>
<dbReference type="AlphaFoldDB" id="A0A1C7I8K6"/>
<dbReference type="KEGG" id="byl:A4V09_09565"/>
<protein>
    <submittedName>
        <fullName evidence="1">Uncharacterized protein</fullName>
    </submittedName>
</protein>
<dbReference type="STRING" id="1796616.A4V09_09565"/>
<proteinExistence type="predicted"/>
<evidence type="ECO:0000313" key="1">
    <source>
        <dbReference type="EMBL" id="ANU75986.1"/>
    </source>
</evidence>
<evidence type="ECO:0000313" key="2">
    <source>
        <dbReference type="Proteomes" id="UP000092574"/>
    </source>
</evidence>
<name>A0A1C7I8K6_9FIRM</name>
<dbReference type="Proteomes" id="UP000092574">
    <property type="component" value="Chromosome"/>
</dbReference>
<sequence>MKHKKILKKKLRKEFIMKINDFNEKNEVRKAEMSTKLNGMKLENIRSLWYFVHAKAKVILGSKG</sequence>
<accession>A0A1C7I8K6</accession>
<reference evidence="1" key="1">
    <citation type="submission" date="2017-04" db="EMBL/GenBank/DDBJ databases">
        <title>Complete Genome Sequences of Twelve Strains of a Stable Defined Moderately Diverse Mouse Microbiota 2 (sDMDMm2).</title>
        <authorList>
            <person name="Uchimura Y."/>
            <person name="Wyss M."/>
            <person name="Brugiroux S."/>
            <person name="Limenitakis J.P."/>
            <person name="Stecher B."/>
            <person name="McCoy K.D."/>
            <person name="Macpherson A.J."/>
        </authorList>
    </citation>
    <scope>NUCLEOTIDE SEQUENCE</scope>
    <source>
        <strain evidence="1">YL58</strain>
    </source>
</reference>
<keyword evidence="2" id="KW-1185">Reference proteome</keyword>